<proteinExistence type="inferred from homology"/>
<evidence type="ECO:0000256" key="1">
    <source>
        <dbReference type="ARBA" id="ARBA00004651"/>
    </source>
</evidence>
<evidence type="ECO:0000256" key="2">
    <source>
        <dbReference type="ARBA" id="ARBA00007400"/>
    </source>
</evidence>
<feature type="transmembrane region" description="Helical" evidence="7">
    <location>
        <begin position="215"/>
        <end position="234"/>
    </location>
</feature>
<dbReference type="AlphaFoldDB" id="A0A1M5BM50"/>
<evidence type="ECO:0000259" key="8">
    <source>
        <dbReference type="Pfam" id="PF01757"/>
    </source>
</evidence>
<protein>
    <submittedName>
        <fullName evidence="9">Surface polysaccharide O-acyltransferase, integral membrane enzyme</fullName>
    </submittedName>
</protein>
<evidence type="ECO:0000256" key="4">
    <source>
        <dbReference type="ARBA" id="ARBA00022692"/>
    </source>
</evidence>
<feature type="transmembrane region" description="Helical" evidence="7">
    <location>
        <begin position="131"/>
        <end position="149"/>
    </location>
</feature>
<keyword evidence="10" id="KW-1185">Reference proteome</keyword>
<dbReference type="Pfam" id="PF01757">
    <property type="entry name" value="Acyl_transf_3"/>
    <property type="match status" value="1"/>
</dbReference>
<feature type="transmembrane region" description="Helical" evidence="7">
    <location>
        <begin position="315"/>
        <end position="333"/>
    </location>
</feature>
<dbReference type="GO" id="GO:0005886">
    <property type="term" value="C:plasma membrane"/>
    <property type="evidence" value="ECO:0007669"/>
    <property type="project" value="UniProtKB-SubCell"/>
</dbReference>
<keyword evidence="9" id="KW-0808">Transferase</keyword>
<evidence type="ECO:0000313" key="9">
    <source>
        <dbReference type="EMBL" id="SHF43292.1"/>
    </source>
</evidence>
<accession>A0A1M5BM50</accession>
<feature type="domain" description="Acyltransferase 3" evidence="8">
    <location>
        <begin position="9"/>
        <end position="329"/>
    </location>
</feature>
<dbReference type="GO" id="GO:0016413">
    <property type="term" value="F:O-acetyltransferase activity"/>
    <property type="evidence" value="ECO:0007669"/>
    <property type="project" value="TreeGrafter"/>
</dbReference>
<dbReference type="PANTHER" id="PTHR40074">
    <property type="entry name" value="O-ACETYLTRANSFERASE WECH"/>
    <property type="match status" value="1"/>
</dbReference>
<dbReference type="PANTHER" id="PTHR40074:SF2">
    <property type="entry name" value="O-ACETYLTRANSFERASE WECH"/>
    <property type="match status" value="1"/>
</dbReference>
<keyword evidence="5 7" id="KW-1133">Transmembrane helix</keyword>
<keyword evidence="9" id="KW-0012">Acyltransferase</keyword>
<organism evidence="9 10">
    <name type="scientific">Dysgonomonas macrotermitis</name>
    <dbReference type="NCBI Taxonomy" id="1346286"/>
    <lineage>
        <taxon>Bacteria</taxon>
        <taxon>Pseudomonadati</taxon>
        <taxon>Bacteroidota</taxon>
        <taxon>Bacteroidia</taxon>
        <taxon>Bacteroidales</taxon>
        <taxon>Dysgonomonadaceae</taxon>
        <taxon>Dysgonomonas</taxon>
    </lineage>
</organism>
<dbReference type="Proteomes" id="UP000184480">
    <property type="component" value="Unassembled WGS sequence"/>
</dbReference>
<evidence type="ECO:0000256" key="6">
    <source>
        <dbReference type="ARBA" id="ARBA00023136"/>
    </source>
</evidence>
<feature type="transmembrane region" description="Helical" evidence="7">
    <location>
        <begin position="286"/>
        <end position="309"/>
    </location>
</feature>
<keyword evidence="3" id="KW-1003">Cell membrane</keyword>
<keyword evidence="6 7" id="KW-0472">Membrane</keyword>
<dbReference type="OrthoDB" id="9810469at2"/>
<dbReference type="EMBL" id="FQUC01000006">
    <property type="protein sequence ID" value="SHF43292.1"/>
    <property type="molecule type" value="Genomic_DNA"/>
</dbReference>
<dbReference type="RefSeq" id="WP_062180217.1">
    <property type="nucleotide sequence ID" value="NZ_BBXL01000009.1"/>
</dbReference>
<keyword evidence="4 7" id="KW-0812">Transmembrane</keyword>
<feature type="transmembrane region" description="Helical" evidence="7">
    <location>
        <begin position="86"/>
        <end position="103"/>
    </location>
</feature>
<evidence type="ECO:0000313" key="10">
    <source>
        <dbReference type="Proteomes" id="UP000184480"/>
    </source>
</evidence>
<dbReference type="InterPro" id="IPR002656">
    <property type="entry name" value="Acyl_transf_3_dom"/>
</dbReference>
<comment type="subcellular location">
    <subcellularLocation>
        <location evidence="1">Cell membrane</location>
        <topology evidence="1">Multi-pass membrane protein</topology>
    </subcellularLocation>
</comment>
<feature type="transmembrane region" description="Helical" evidence="7">
    <location>
        <begin position="161"/>
        <end position="179"/>
    </location>
</feature>
<feature type="transmembrane region" description="Helical" evidence="7">
    <location>
        <begin position="185"/>
        <end position="203"/>
    </location>
</feature>
<reference evidence="10" key="1">
    <citation type="submission" date="2016-11" db="EMBL/GenBank/DDBJ databases">
        <authorList>
            <person name="Varghese N."/>
            <person name="Submissions S."/>
        </authorList>
    </citation>
    <scope>NUCLEOTIDE SEQUENCE [LARGE SCALE GENOMIC DNA]</scope>
    <source>
        <strain evidence="10">DSM 27370</strain>
    </source>
</reference>
<feature type="transmembrane region" description="Helical" evidence="7">
    <location>
        <begin position="46"/>
        <end position="66"/>
    </location>
</feature>
<evidence type="ECO:0000256" key="3">
    <source>
        <dbReference type="ARBA" id="ARBA00022475"/>
    </source>
</evidence>
<feature type="transmembrane region" description="Helical" evidence="7">
    <location>
        <begin position="12"/>
        <end position="34"/>
    </location>
</feature>
<sequence length="345" mass="39376">MTQKRDMLIWPNWLRAIAMMAVIMIHVSGEVVILNTSTISWHSANLWNSFSRFSVPIFFMLSGSFLLSSNKNTEIKPFLRRRLSRIIYPLFFWGFLYYIYNIYTSYNAGTLVDLSAFLNLTIANILNGSSFQFWFIYVLIGIYLIIPLLNTWLQSATEQSILYFLILCGIASCLMVINLGNINSIFIPFTGFTVFVVLGYYLFNKSFKNPKQIGYYSIVTFVLSCIGIALWTAFLNKNGGVFIDNAYNYSGPLVFVSSIAIFLFAKYSKLCSKQNKIIDLLSRYSYGIYLNHVLILIAFKHIGITYNFIHPVFSIPLLTIICLALSIGLLYILNKIPVLNKLTGV</sequence>
<comment type="similarity">
    <text evidence="2">Belongs to the acyltransferase 3 family.</text>
</comment>
<dbReference type="GO" id="GO:0009246">
    <property type="term" value="P:enterobacterial common antigen biosynthetic process"/>
    <property type="evidence" value="ECO:0007669"/>
    <property type="project" value="TreeGrafter"/>
</dbReference>
<name>A0A1M5BM50_9BACT</name>
<evidence type="ECO:0000256" key="5">
    <source>
        <dbReference type="ARBA" id="ARBA00022989"/>
    </source>
</evidence>
<feature type="transmembrane region" description="Helical" evidence="7">
    <location>
        <begin position="246"/>
        <end position="265"/>
    </location>
</feature>
<gene>
    <name evidence="9" type="ORF">SAMN05444362_106111</name>
</gene>
<evidence type="ECO:0000256" key="7">
    <source>
        <dbReference type="SAM" id="Phobius"/>
    </source>
</evidence>